<feature type="non-terminal residue" evidence="1">
    <location>
        <position position="1"/>
    </location>
</feature>
<reference evidence="1 2" key="1">
    <citation type="journal article" date="2021" name="Nat. Plants">
        <title>The Taxus genome provides insights into paclitaxel biosynthesis.</title>
        <authorList>
            <person name="Xiong X."/>
            <person name="Gou J."/>
            <person name="Liao Q."/>
            <person name="Li Y."/>
            <person name="Zhou Q."/>
            <person name="Bi G."/>
            <person name="Li C."/>
            <person name="Du R."/>
            <person name="Wang X."/>
            <person name="Sun T."/>
            <person name="Guo L."/>
            <person name="Liang H."/>
            <person name="Lu P."/>
            <person name="Wu Y."/>
            <person name="Zhang Z."/>
            <person name="Ro D.K."/>
            <person name="Shang Y."/>
            <person name="Huang S."/>
            <person name="Yan J."/>
        </authorList>
    </citation>
    <scope>NUCLEOTIDE SEQUENCE [LARGE SCALE GENOMIC DNA]</scope>
    <source>
        <strain evidence="1">Ta-2019</strain>
    </source>
</reference>
<dbReference type="AlphaFoldDB" id="A0AA38H067"/>
<feature type="non-terminal residue" evidence="1">
    <location>
        <position position="96"/>
    </location>
</feature>
<evidence type="ECO:0008006" key="3">
    <source>
        <dbReference type="Google" id="ProtNLM"/>
    </source>
</evidence>
<dbReference type="SUPFAM" id="SSF53098">
    <property type="entry name" value="Ribonuclease H-like"/>
    <property type="match status" value="1"/>
</dbReference>
<evidence type="ECO:0000313" key="2">
    <source>
        <dbReference type="Proteomes" id="UP000824469"/>
    </source>
</evidence>
<protein>
    <recommendedName>
        <fullName evidence="3">Reverse transcriptase domain-containing protein</fullName>
    </recommendedName>
</protein>
<keyword evidence="2" id="KW-1185">Reference proteome</keyword>
<dbReference type="PANTHER" id="PTHR48475:SF1">
    <property type="entry name" value="RNASE H TYPE-1 DOMAIN-CONTAINING PROTEIN"/>
    <property type="match status" value="1"/>
</dbReference>
<comment type="caution">
    <text evidence="1">The sequence shown here is derived from an EMBL/GenBank/DDBJ whole genome shotgun (WGS) entry which is preliminary data.</text>
</comment>
<accession>A0AA38H067</accession>
<evidence type="ECO:0000313" key="1">
    <source>
        <dbReference type="EMBL" id="KAH9331783.1"/>
    </source>
</evidence>
<sequence>SDDLKANILFQDCGLGNYFLTSRKEENLPLLIEEDKDKIWKMEFDGSHSSVGSGAGVVLYSPSNELYPFSYTLRFDNTNNTAEYEALLLGMSTAKD</sequence>
<gene>
    <name evidence="1" type="ORF">KI387_003891</name>
</gene>
<dbReference type="Proteomes" id="UP000824469">
    <property type="component" value="Unassembled WGS sequence"/>
</dbReference>
<dbReference type="GO" id="GO:0003676">
    <property type="term" value="F:nucleic acid binding"/>
    <property type="evidence" value="ECO:0007669"/>
    <property type="project" value="InterPro"/>
</dbReference>
<dbReference type="PANTHER" id="PTHR48475">
    <property type="entry name" value="RIBONUCLEASE H"/>
    <property type="match status" value="1"/>
</dbReference>
<dbReference type="Gene3D" id="3.30.420.10">
    <property type="entry name" value="Ribonuclease H-like superfamily/Ribonuclease H"/>
    <property type="match status" value="1"/>
</dbReference>
<dbReference type="EMBL" id="JAHRHJ020000001">
    <property type="protein sequence ID" value="KAH9331783.1"/>
    <property type="molecule type" value="Genomic_DNA"/>
</dbReference>
<name>A0AA38H067_TAXCH</name>
<organism evidence="1 2">
    <name type="scientific">Taxus chinensis</name>
    <name type="common">Chinese yew</name>
    <name type="synonym">Taxus wallichiana var. chinensis</name>
    <dbReference type="NCBI Taxonomy" id="29808"/>
    <lineage>
        <taxon>Eukaryota</taxon>
        <taxon>Viridiplantae</taxon>
        <taxon>Streptophyta</taxon>
        <taxon>Embryophyta</taxon>
        <taxon>Tracheophyta</taxon>
        <taxon>Spermatophyta</taxon>
        <taxon>Pinopsida</taxon>
        <taxon>Pinidae</taxon>
        <taxon>Conifers II</taxon>
        <taxon>Cupressales</taxon>
        <taxon>Taxaceae</taxon>
        <taxon>Taxus</taxon>
    </lineage>
</organism>
<dbReference type="InterPro" id="IPR012337">
    <property type="entry name" value="RNaseH-like_sf"/>
</dbReference>
<dbReference type="InterPro" id="IPR036397">
    <property type="entry name" value="RNaseH_sf"/>
</dbReference>
<proteinExistence type="predicted"/>